<proteinExistence type="predicted"/>
<dbReference type="InterPro" id="IPR025558">
    <property type="entry name" value="DUF4283"/>
</dbReference>
<sequence>MASKEKDVDEADLEQVTKDSRGENLISTGTKEAIEQSQIIIRSTVMAEEGHTKVLKIVDKEASFSEALENKIQNISLASDDEDDALEVEEQDYDAVMVKAVKLLGLVGRLLVDKKQNLKSMKIELTKAWNLRQTFQVTEKGDQLYGFQFLDKQDRKKVLRGGPWHYDNNLIIFKAADAFHKPLKEEFCIMEVWIQIFGLPTALKTSEMAHKIVEKFGSLIWVDSLVDTVRDDYLRIRVGKDIRTPLRQELKLKVQGKIMKFPVKYEKLPLFCFACGLVGHPKAYCPTKQTVEMDKFGPELRLGAPQSRSWQSRQEREETDELWMALRAKLDREATTEKLRLESLKHPEASWKKVEARANPIYEKQRQIFGVGESEKYHPESYKGSTEEAWNMKEARGMEVQMENTVDKNAQERRDKEKEEREARRDKVDGDETGMGGMDKNEMEESNLLNFNMGTVSTAQIRSRPKRWNRQTPKQETGA</sequence>
<protein>
    <recommendedName>
        <fullName evidence="6">CCHC-type domain-containing protein</fullName>
    </recommendedName>
</protein>
<organism evidence="4 5">
    <name type="scientific">Linum trigynum</name>
    <dbReference type="NCBI Taxonomy" id="586398"/>
    <lineage>
        <taxon>Eukaryota</taxon>
        <taxon>Viridiplantae</taxon>
        <taxon>Streptophyta</taxon>
        <taxon>Embryophyta</taxon>
        <taxon>Tracheophyta</taxon>
        <taxon>Spermatophyta</taxon>
        <taxon>Magnoliopsida</taxon>
        <taxon>eudicotyledons</taxon>
        <taxon>Gunneridae</taxon>
        <taxon>Pentapetalae</taxon>
        <taxon>rosids</taxon>
        <taxon>fabids</taxon>
        <taxon>Malpighiales</taxon>
        <taxon>Linaceae</taxon>
        <taxon>Linum</taxon>
    </lineage>
</organism>
<dbReference type="Proteomes" id="UP001497516">
    <property type="component" value="Chromosome 3"/>
</dbReference>
<feature type="compositionally biased region" description="Basic and acidic residues" evidence="1">
    <location>
        <begin position="405"/>
        <end position="430"/>
    </location>
</feature>
<name>A0AAV2DWK3_9ROSI</name>
<feature type="region of interest" description="Disordered" evidence="1">
    <location>
        <begin position="1"/>
        <end position="28"/>
    </location>
</feature>
<evidence type="ECO:0000259" key="3">
    <source>
        <dbReference type="Pfam" id="PF14392"/>
    </source>
</evidence>
<dbReference type="PANTHER" id="PTHR31286:SF167">
    <property type="entry name" value="OS09G0268800 PROTEIN"/>
    <property type="match status" value="1"/>
</dbReference>
<dbReference type="InterPro" id="IPR040256">
    <property type="entry name" value="At4g02000-like"/>
</dbReference>
<feature type="compositionally biased region" description="Polar residues" evidence="1">
    <location>
        <begin position="470"/>
        <end position="479"/>
    </location>
</feature>
<feature type="domain" description="Zinc knuckle CX2CX4HX4C" evidence="3">
    <location>
        <begin position="241"/>
        <end position="286"/>
    </location>
</feature>
<accession>A0AAV2DWK3</accession>
<feature type="domain" description="DUF4283" evidence="2">
    <location>
        <begin position="106"/>
        <end position="175"/>
    </location>
</feature>
<gene>
    <name evidence="4" type="ORF">LTRI10_LOCUS19552</name>
</gene>
<evidence type="ECO:0000313" key="5">
    <source>
        <dbReference type="Proteomes" id="UP001497516"/>
    </source>
</evidence>
<dbReference type="InterPro" id="IPR025836">
    <property type="entry name" value="Zn_knuckle_CX2CX4HX4C"/>
</dbReference>
<feature type="region of interest" description="Disordered" evidence="1">
    <location>
        <begin position="455"/>
        <end position="479"/>
    </location>
</feature>
<dbReference type="Pfam" id="PF14111">
    <property type="entry name" value="DUF4283"/>
    <property type="match status" value="1"/>
</dbReference>
<dbReference type="AlphaFoldDB" id="A0AAV2DWK3"/>
<dbReference type="Pfam" id="PF14392">
    <property type="entry name" value="zf-CCHC_4"/>
    <property type="match status" value="1"/>
</dbReference>
<evidence type="ECO:0000313" key="4">
    <source>
        <dbReference type="EMBL" id="CAL1377937.1"/>
    </source>
</evidence>
<evidence type="ECO:0000259" key="2">
    <source>
        <dbReference type="Pfam" id="PF14111"/>
    </source>
</evidence>
<keyword evidence="5" id="KW-1185">Reference proteome</keyword>
<evidence type="ECO:0000256" key="1">
    <source>
        <dbReference type="SAM" id="MobiDB-lite"/>
    </source>
</evidence>
<reference evidence="4 5" key="1">
    <citation type="submission" date="2024-04" db="EMBL/GenBank/DDBJ databases">
        <authorList>
            <person name="Fracassetti M."/>
        </authorList>
    </citation>
    <scope>NUCLEOTIDE SEQUENCE [LARGE SCALE GENOMIC DNA]</scope>
</reference>
<dbReference type="EMBL" id="OZ034816">
    <property type="protein sequence ID" value="CAL1377937.1"/>
    <property type="molecule type" value="Genomic_DNA"/>
</dbReference>
<evidence type="ECO:0008006" key="6">
    <source>
        <dbReference type="Google" id="ProtNLM"/>
    </source>
</evidence>
<dbReference type="PANTHER" id="PTHR31286">
    <property type="entry name" value="GLYCINE-RICH CELL WALL STRUCTURAL PROTEIN 1.8-LIKE"/>
    <property type="match status" value="1"/>
</dbReference>
<feature type="region of interest" description="Disordered" evidence="1">
    <location>
        <begin position="400"/>
        <end position="443"/>
    </location>
</feature>